<protein>
    <submittedName>
        <fullName evidence="2">Uncharacterized protein</fullName>
    </submittedName>
</protein>
<keyword evidence="1" id="KW-0472">Membrane</keyword>
<keyword evidence="1" id="KW-1133">Transmembrane helix</keyword>
<organism evidence="2 3">
    <name type="scientific">Limnochorda pilosa</name>
    <dbReference type="NCBI Taxonomy" id="1555112"/>
    <lineage>
        <taxon>Bacteria</taxon>
        <taxon>Bacillati</taxon>
        <taxon>Bacillota</taxon>
        <taxon>Limnochordia</taxon>
        <taxon>Limnochordales</taxon>
        <taxon>Limnochordaceae</taxon>
        <taxon>Limnochorda</taxon>
    </lineage>
</organism>
<proteinExistence type="predicted"/>
<keyword evidence="1" id="KW-0812">Transmembrane</keyword>
<reference evidence="3" key="1">
    <citation type="submission" date="2015-07" db="EMBL/GenBank/DDBJ databases">
        <title>Complete genome sequence and phylogenetic analysis of Limnochorda pilosa.</title>
        <authorList>
            <person name="Watanabe M."/>
            <person name="Kojima H."/>
            <person name="Fukui M."/>
        </authorList>
    </citation>
    <scope>NUCLEOTIDE SEQUENCE [LARGE SCALE GENOMIC DNA]</scope>
    <source>
        <strain evidence="3">HC45</strain>
    </source>
</reference>
<dbReference type="KEGG" id="lpil:LIP_1512"/>
<dbReference type="STRING" id="1555112.LIP_1512"/>
<evidence type="ECO:0000256" key="1">
    <source>
        <dbReference type="SAM" id="Phobius"/>
    </source>
</evidence>
<dbReference type="EMBL" id="AP014924">
    <property type="protein sequence ID" value="BAS27360.1"/>
    <property type="molecule type" value="Genomic_DNA"/>
</dbReference>
<sequence length="43" mass="4786">MFEVAESVELGLVFILIVGGLALLYFLQRWVRKAAEDEEGEGS</sequence>
<evidence type="ECO:0000313" key="2">
    <source>
        <dbReference type="EMBL" id="BAS27360.1"/>
    </source>
</evidence>
<name>A0A0K2SJT9_LIMPI</name>
<feature type="transmembrane region" description="Helical" evidence="1">
    <location>
        <begin position="6"/>
        <end position="27"/>
    </location>
</feature>
<dbReference type="Proteomes" id="UP000065807">
    <property type="component" value="Chromosome"/>
</dbReference>
<evidence type="ECO:0000313" key="3">
    <source>
        <dbReference type="Proteomes" id="UP000065807"/>
    </source>
</evidence>
<accession>A0A0K2SJT9</accession>
<keyword evidence="3" id="KW-1185">Reference proteome</keyword>
<dbReference type="RefSeq" id="WP_269433377.1">
    <property type="nucleotide sequence ID" value="NZ_AP014924.1"/>
</dbReference>
<dbReference type="AlphaFoldDB" id="A0A0K2SJT9"/>
<reference evidence="3" key="2">
    <citation type="journal article" date="2016" name="Int. J. Syst. Evol. Microbiol.">
        <title>Complete genome sequence and cell structure of Limnochorda pilosa, a Gram-negative spore-former within the phylum Firmicutes.</title>
        <authorList>
            <person name="Watanabe M."/>
            <person name="Kojima H."/>
            <person name="Fukui M."/>
        </authorList>
    </citation>
    <scope>NUCLEOTIDE SEQUENCE [LARGE SCALE GENOMIC DNA]</scope>
    <source>
        <strain evidence="3">HC45</strain>
    </source>
</reference>
<gene>
    <name evidence="2" type="ORF">LIP_1512</name>
</gene>